<dbReference type="EMBL" id="GGEC01085023">
    <property type="protein sequence ID" value="MBX65507.1"/>
    <property type="molecule type" value="Transcribed_RNA"/>
</dbReference>
<reference evidence="1" key="1">
    <citation type="submission" date="2018-02" db="EMBL/GenBank/DDBJ databases">
        <title>Rhizophora mucronata_Transcriptome.</title>
        <authorList>
            <person name="Meera S.P."/>
            <person name="Sreeshan A."/>
            <person name="Augustine A."/>
        </authorList>
    </citation>
    <scope>NUCLEOTIDE SEQUENCE</scope>
    <source>
        <tissue evidence="1">Leaf</tissue>
    </source>
</reference>
<protein>
    <submittedName>
        <fullName evidence="1">Uncharacterized protein</fullName>
    </submittedName>
</protein>
<dbReference type="AlphaFoldDB" id="A0A2P2QF71"/>
<organism evidence="1">
    <name type="scientific">Rhizophora mucronata</name>
    <name type="common">Asiatic mangrove</name>
    <dbReference type="NCBI Taxonomy" id="61149"/>
    <lineage>
        <taxon>Eukaryota</taxon>
        <taxon>Viridiplantae</taxon>
        <taxon>Streptophyta</taxon>
        <taxon>Embryophyta</taxon>
        <taxon>Tracheophyta</taxon>
        <taxon>Spermatophyta</taxon>
        <taxon>Magnoliopsida</taxon>
        <taxon>eudicotyledons</taxon>
        <taxon>Gunneridae</taxon>
        <taxon>Pentapetalae</taxon>
        <taxon>rosids</taxon>
        <taxon>fabids</taxon>
        <taxon>Malpighiales</taxon>
        <taxon>Rhizophoraceae</taxon>
        <taxon>Rhizophora</taxon>
    </lineage>
</organism>
<proteinExistence type="predicted"/>
<evidence type="ECO:0000313" key="1">
    <source>
        <dbReference type="EMBL" id="MBX65507.1"/>
    </source>
</evidence>
<accession>A0A2P2QF71</accession>
<name>A0A2P2QF71_RHIMU</name>
<sequence length="55" mass="6610">MIFYAPTSNQAILLCMRSSHLFYTTSNENCHCIWFKCQKKSEYPKRAIAYERKRT</sequence>